<dbReference type="EMBL" id="JAAATY010000003">
    <property type="protein sequence ID" value="NRN64120.1"/>
    <property type="molecule type" value="Genomic_DNA"/>
</dbReference>
<name>A0ABX2EYJ7_9PSEU</name>
<reference evidence="3 4" key="1">
    <citation type="submission" date="2020-01" db="EMBL/GenBank/DDBJ databases">
        <title>Kibdelosporangium persica a novel Actinomycetes from a hot desert in Iran.</title>
        <authorList>
            <person name="Safaei N."/>
            <person name="Zaburannyi N."/>
            <person name="Mueller R."/>
            <person name="Wink J."/>
        </authorList>
    </citation>
    <scope>NUCLEOTIDE SEQUENCE [LARGE SCALE GENOMIC DNA]</scope>
    <source>
        <strain evidence="3 4">4NS15</strain>
    </source>
</reference>
<organism evidence="3 4">
    <name type="scientific">Kibdelosporangium persicum</name>
    <dbReference type="NCBI Taxonomy" id="2698649"/>
    <lineage>
        <taxon>Bacteria</taxon>
        <taxon>Bacillati</taxon>
        <taxon>Actinomycetota</taxon>
        <taxon>Actinomycetes</taxon>
        <taxon>Pseudonocardiales</taxon>
        <taxon>Pseudonocardiaceae</taxon>
        <taxon>Kibdelosporangium</taxon>
    </lineage>
</organism>
<evidence type="ECO:0000313" key="4">
    <source>
        <dbReference type="Proteomes" id="UP000763557"/>
    </source>
</evidence>
<gene>
    <name evidence="3" type="ORF">GC106_13260</name>
</gene>
<sequence length="116" mass="11398">MFGVNAGRIVLIVSCLLVAGLGVWFAVVRWEDANKIATAASALGAVAAVGVAVWAALRTPPARKSVKVSNTGDATADSGGRAITGVVGNAGHVRVTRTGDAKASGGGDAVSGAQLD</sequence>
<comment type="caution">
    <text evidence="3">The sequence shown here is derived from an EMBL/GenBank/DDBJ whole genome shotgun (WGS) entry which is preliminary data.</text>
</comment>
<dbReference type="RefSeq" id="WP_173125666.1">
    <property type="nucleotide sequence ID" value="NZ_CBCSGW010000047.1"/>
</dbReference>
<keyword evidence="2" id="KW-1133">Transmembrane helix</keyword>
<feature type="transmembrane region" description="Helical" evidence="2">
    <location>
        <begin position="9"/>
        <end position="30"/>
    </location>
</feature>
<feature type="transmembrane region" description="Helical" evidence="2">
    <location>
        <begin position="36"/>
        <end position="57"/>
    </location>
</feature>
<protein>
    <submittedName>
        <fullName evidence="3">Uncharacterized protein</fullName>
    </submittedName>
</protein>
<keyword evidence="2" id="KW-0472">Membrane</keyword>
<evidence type="ECO:0000256" key="2">
    <source>
        <dbReference type="SAM" id="Phobius"/>
    </source>
</evidence>
<evidence type="ECO:0000313" key="3">
    <source>
        <dbReference type="EMBL" id="NRN64120.1"/>
    </source>
</evidence>
<accession>A0ABX2EYJ7</accession>
<keyword evidence="2" id="KW-0812">Transmembrane</keyword>
<proteinExistence type="predicted"/>
<keyword evidence="4" id="KW-1185">Reference proteome</keyword>
<dbReference type="Proteomes" id="UP000763557">
    <property type="component" value="Unassembled WGS sequence"/>
</dbReference>
<evidence type="ECO:0000256" key="1">
    <source>
        <dbReference type="SAM" id="MobiDB-lite"/>
    </source>
</evidence>
<feature type="region of interest" description="Disordered" evidence="1">
    <location>
        <begin position="97"/>
        <end position="116"/>
    </location>
</feature>